<keyword evidence="9" id="KW-0444">Lipid biosynthesis</keyword>
<dbReference type="InterPro" id="IPR050324">
    <property type="entry name" value="CDP-alcohol_PTase-I"/>
</dbReference>
<evidence type="ECO:0000256" key="1">
    <source>
        <dbReference type="ARBA" id="ARBA00003973"/>
    </source>
</evidence>
<keyword evidence="15" id="KW-0594">Phospholipid biosynthesis</keyword>
<evidence type="ECO:0000313" key="21">
    <source>
        <dbReference type="EMBL" id="OPA75321.1"/>
    </source>
</evidence>
<dbReference type="FunFam" id="1.20.120.1760:FF:000004">
    <property type="entry name" value="CDP-diacylglycerol--glycerol-3-phosphate 3-phosphatidyltransferase"/>
    <property type="match status" value="1"/>
</dbReference>
<dbReference type="InterPro" id="IPR004570">
    <property type="entry name" value="Phosphatidylglycerol_P_synth"/>
</dbReference>
<comment type="pathway">
    <text evidence="3">Phospholipid metabolism; phosphatidylglycerol biosynthesis; phosphatidylglycerol from CDP-diacylglycerol: step 1/2.</text>
</comment>
<sequence>MNLANKITIVRILFIPLFIMLFPIYPDWLIEKSTLVQHLQSYGIYYASIVFILASITDKLDGYIARKYNQITNLGKLLDPLADKLLVTSALILLVNQHFIYAWIAFVMIGREVVITYIRVVASSHKIALQADRFGKIKMVLQVVAIAAVMLKNRPFSYFTQVPIDQILMYAAVIVTLYSGYNYIKNNYRILKFDS</sequence>
<feature type="transmembrane region" description="Helical" evidence="20">
    <location>
        <begin position="7"/>
        <end position="25"/>
    </location>
</feature>
<reference evidence="21 22" key="1">
    <citation type="submission" date="2017-01" db="EMBL/GenBank/DDBJ databases">
        <title>Genome analysis of Paenibacillus selenitrireducens ES3-24.</title>
        <authorList>
            <person name="Xu D."/>
            <person name="Yao R."/>
            <person name="Zheng S."/>
        </authorList>
    </citation>
    <scope>NUCLEOTIDE SEQUENCE [LARGE SCALE GENOMIC DNA]</scope>
    <source>
        <strain evidence="21 22">ES3-24</strain>
    </source>
</reference>
<dbReference type="InterPro" id="IPR043130">
    <property type="entry name" value="CDP-OH_PTrfase_TM_dom"/>
</dbReference>
<evidence type="ECO:0000256" key="4">
    <source>
        <dbReference type="ARBA" id="ARBA00005189"/>
    </source>
</evidence>
<dbReference type="PANTHER" id="PTHR14269">
    <property type="entry name" value="CDP-DIACYLGLYCEROL--GLYCEROL-3-PHOSPHATE 3-PHOSPHATIDYLTRANSFERASE-RELATED"/>
    <property type="match status" value="1"/>
</dbReference>
<evidence type="ECO:0000256" key="19">
    <source>
        <dbReference type="RuleBase" id="RU003750"/>
    </source>
</evidence>
<evidence type="ECO:0000256" key="20">
    <source>
        <dbReference type="SAM" id="Phobius"/>
    </source>
</evidence>
<dbReference type="InterPro" id="IPR048254">
    <property type="entry name" value="CDP_ALCOHOL_P_TRANSF_CS"/>
</dbReference>
<keyword evidence="12 20" id="KW-1133">Transmembrane helix</keyword>
<proteinExistence type="inferred from homology"/>
<keyword evidence="8" id="KW-1003">Cell membrane</keyword>
<evidence type="ECO:0000256" key="16">
    <source>
        <dbReference type="ARBA" id="ARBA00023264"/>
    </source>
</evidence>
<keyword evidence="22" id="KW-1185">Reference proteome</keyword>
<dbReference type="PANTHER" id="PTHR14269:SF62">
    <property type="entry name" value="CDP-DIACYLGLYCEROL--GLYCEROL-3-PHOSPHATE 3-PHOSPHATIDYLTRANSFERASE 1, CHLOROPLASTIC"/>
    <property type="match status" value="1"/>
</dbReference>
<evidence type="ECO:0000256" key="15">
    <source>
        <dbReference type="ARBA" id="ARBA00023209"/>
    </source>
</evidence>
<name>A0A1T2X601_9BACL</name>
<keyword evidence="11 20" id="KW-0812">Transmembrane</keyword>
<feature type="transmembrane region" description="Helical" evidence="20">
    <location>
        <begin position="167"/>
        <end position="184"/>
    </location>
</feature>
<gene>
    <name evidence="21" type="ORF">BVG16_22280</name>
</gene>
<protein>
    <recommendedName>
        <fullName evidence="7 18">CDP-diacylglycerol--glycerol-3-phosphate 3-phosphatidyltransferase</fullName>
        <ecNumber evidence="6 18">2.7.8.5</ecNumber>
    </recommendedName>
</protein>
<evidence type="ECO:0000256" key="13">
    <source>
        <dbReference type="ARBA" id="ARBA00023098"/>
    </source>
</evidence>
<evidence type="ECO:0000256" key="2">
    <source>
        <dbReference type="ARBA" id="ARBA00004651"/>
    </source>
</evidence>
<comment type="similarity">
    <text evidence="5 19">Belongs to the CDP-alcohol phosphatidyltransferase class-I family.</text>
</comment>
<feature type="transmembrane region" description="Helical" evidence="20">
    <location>
        <begin position="45"/>
        <end position="65"/>
    </location>
</feature>
<evidence type="ECO:0000256" key="7">
    <source>
        <dbReference type="ARBA" id="ARBA00014944"/>
    </source>
</evidence>
<evidence type="ECO:0000256" key="3">
    <source>
        <dbReference type="ARBA" id="ARBA00005042"/>
    </source>
</evidence>
<dbReference type="GO" id="GO:0006655">
    <property type="term" value="P:phosphatidylglycerol biosynthetic process"/>
    <property type="evidence" value="ECO:0007669"/>
    <property type="project" value="UniProtKB-UniPathway"/>
</dbReference>
<dbReference type="UniPathway" id="UPA00084">
    <property type="reaction ID" value="UER00503"/>
</dbReference>
<comment type="caution">
    <text evidence="21">The sequence shown here is derived from an EMBL/GenBank/DDBJ whole genome shotgun (WGS) entry which is preliminary data.</text>
</comment>
<keyword evidence="13" id="KW-0443">Lipid metabolism</keyword>
<evidence type="ECO:0000256" key="5">
    <source>
        <dbReference type="ARBA" id="ARBA00010441"/>
    </source>
</evidence>
<comment type="pathway">
    <text evidence="4">Lipid metabolism.</text>
</comment>
<comment type="catalytic activity">
    <reaction evidence="17">
        <text>a CDP-1,2-diacyl-sn-glycerol + sn-glycerol 3-phosphate = a 1,2-diacyl-sn-glycero-3-phospho-(1'-sn-glycero-3'-phosphate) + CMP + H(+)</text>
        <dbReference type="Rhea" id="RHEA:12593"/>
        <dbReference type="ChEBI" id="CHEBI:15378"/>
        <dbReference type="ChEBI" id="CHEBI:57597"/>
        <dbReference type="ChEBI" id="CHEBI:58332"/>
        <dbReference type="ChEBI" id="CHEBI:60110"/>
        <dbReference type="ChEBI" id="CHEBI:60377"/>
        <dbReference type="EC" id="2.7.8.5"/>
    </reaction>
</comment>
<evidence type="ECO:0000256" key="18">
    <source>
        <dbReference type="NCBIfam" id="TIGR00560"/>
    </source>
</evidence>
<dbReference type="RefSeq" id="WP_078501393.1">
    <property type="nucleotide sequence ID" value="NZ_MSZX01000009.1"/>
</dbReference>
<evidence type="ECO:0000256" key="12">
    <source>
        <dbReference type="ARBA" id="ARBA00022989"/>
    </source>
</evidence>
<dbReference type="PIRSF" id="PIRSF000847">
    <property type="entry name" value="Phos_ph_gly_syn"/>
    <property type="match status" value="1"/>
</dbReference>
<dbReference type="Gene3D" id="1.20.120.1760">
    <property type="match status" value="1"/>
</dbReference>
<dbReference type="AlphaFoldDB" id="A0A1T2X601"/>
<dbReference type="EC" id="2.7.8.5" evidence="6 18"/>
<dbReference type="GO" id="GO:0005886">
    <property type="term" value="C:plasma membrane"/>
    <property type="evidence" value="ECO:0007669"/>
    <property type="project" value="UniProtKB-SubCell"/>
</dbReference>
<evidence type="ECO:0000256" key="14">
    <source>
        <dbReference type="ARBA" id="ARBA00023136"/>
    </source>
</evidence>
<comment type="subcellular location">
    <subcellularLocation>
        <location evidence="2">Cell membrane</location>
        <topology evidence="2">Multi-pass membrane protein</topology>
    </subcellularLocation>
</comment>
<evidence type="ECO:0000256" key="10">
    <source>
        <dbReference type="ARBA" id="ARBA00022679"/>
    </source>
</evidence>
<dbReference type="Pfam" id="PF01066">
    <property type="entry name" value="CDP-OH_P_transf"/>
    <property type="match status" value="1"/>
</dbReference>
<dbReference type="InterPro" id="IPR000462">
    <property type="entry name" value="CDP-OH_P_trans"/>
</dbReference>
<dbReference type="OrthoDB" id="9796672at2"/>
<organism evidence="21 22">
    <name type="scientific">Paenibacillus selenitireducens</name>
    <dbReference type="NCBI Taxonomy" id="1324314"/>
    <lineage>
        <taxon>Bacteria</taxon>
        <taxon>Bacillati</taxon>
        <taxon>Bacillota</taxon>
        <taxon>Bacilli</taxon>
        <taxon>Bacillales</taxon>
        <taxon>Paenibacillaceae</taxon>
        <taxon>Paenibacillus</taxon>
    </lineage>
</organism>
<evidence type="ECO:0000256" key="9">
    <source>
        <dbReference type="ARBA" id="ARBA00022516"/>
    </source>
</evidence>
<dbReference type="EMBL" id="MSZX01000009">
    <property type="protein sequence ID" value="OPA75321.1"/>
    <property type="molecule type" value="Genomic_DNA"/>
</dbReference>
<keyword evidence="16" id="KW-1208">Phospholipid metabolism</keyword>
<evidence type="ECO:0000256" key="8">
    <source>
        <dbReference type="ARBA" id="ARBA00022475"/>
    </source>
</evidence>
<evidence type="ECO:0000256" key="6">
    <source>
        <dbReference type="ARBA" id="ARBA00013170"/>
    </source>
</evidence>
<evidence type="ECO:0000256" key="17">
    <source>
        <dbReference type="ARBA" id="ARBA00048586"/>
    </source>
</evidence>
<evidence type="ECO:0000256" key="11">
    <source>
        <dbReference type="ARBA" id="ARBA00022692"/>
    </source>
</evidence>
<keyword evidence="10 19" id="KW-0808">Transferase</keyword>
<evidence type="ECO:0000313" key="22">
    <source>
        <dbReference type="Proteomes" id="UP000190188"/>
    </source>
</evidence>
<dbReference type="PROSITE" id="PS00379">
    <property type="entry name" value="CDP_ALCOHOL_P_TRANSF"/>
    <property type="match status" value="1"/>
</dbReference>
<comment type="function">
    <text evidence="1">This protein catalyzes the committed step to the synthesis of the acidic phospholipids.</text>
</comment>
<keyword evidence="14 20" id="KW-0472">Membrane</keyword>
<accession>A0A1T2X601</accession>
<dbReference type="GO" id="GO:0008444">
    <property type="term" value="F:CDP-diacylglycerol-glycerol-3-phosphate 3-phosphatidyltransferase activity"/>
    <property type="evidence" value="ECO:0007669"/>
    <property type="project" value="UniProtKB-UniRule"/>
</dbReference>
<dbReference type="STRING" id="1324314.BVG16_22280"/>
<dbReference type="Proteomes" id="UP000190188">
    <property type="component" value="Unassembled WGS sequence"/>
</dbReference>
<dbReference type="NCBIfam" id="TIGR00560">
    <property type="entry name" value="pgsA"/>
    <property type="match status" value="1"/>
</dbReference>